<dbReference type="InterPro" id="IPR006969">
    <property type="entry name" value="Stig-like"/>
</dbReference>
<feature type="signal peptide" evidence="3">
    <location>
        <begin position="1"/>
        <end position="24"/>
    </location>
</feature>
<proteinExistence type="inferred from homology"/>
<dbReference type="PANTHER" id="PTHR33227">
    <property type="entry name" value="STIGMA-SPECIFIC STIG1-LIKE PROTEIN 3"/>
    <property type="match status" value="1"/>
</dbReference>
<evidence type="ECO:0000313" key="5">
    <source>
        <dbReference type="Proteomes" id="UP000236161"/>
    </source>
</evidence>
<dbReference type="PANTHER" id="PTHR33227:SF6">
    <property type="entry name" value="PROTEIN GRIM REAPER"/>
    <property type="match status" value="1"/>
</dbReference>
<evidence type="ECO:0000256" key="2">
    <source>
        <dbReference type="ARBA" id="ARBA00022729"/>
    </source>
</evidence>
<evidence type="ECO:0000256" key="1">
    <source>
        <dbReference type="ARBA" id="ARBA00006010"/>
    </source>
</evidence>
<keyword evidence="2 3" id="KW-0732">Signal</keyword>
<dbReference type="EMBL" id="KZ453894">
    <property type="protein sequence ID" value="PKA46841.1"/>
    <property type="molecule type" value="Genomic_DNA"/>
</dbReference>
<evidence type="ECO:0000313" key="4">
    <source>
        <dbReference type="EMBL" id="PKA46841.1"/>
    </source>
</evidence>
<dbReference type="Pfam" id="PF04885">
    <property type="entry name" value="Stig1"/>
    <property type="match status" value="1"/>
</dbReference>
<evidence type="ECO:0000256" key="3">
    <source>
        <dbReference type="SAM" id="SignalP"/>
    </source>
</evidence>
<gene>
    <name evidence="4" type="ORF">AXF42_Ash015735</name>
</gene>
<reference evidence="4 5" key="1">
    <citation type="journal article" date="2017" name="Nature">
        <title>The Apostasia genome and the evolution of orchids.</title>
        <authorList>
            <person name="Zhang G.Q."/>
            <person name="Liu K.W."/>
            <person name="Li Z."/>
            <person name="Lohaus R."/>
            <person name="Hsiao Y.Y."/>
            <person name="Niu S.C."/>
            <person name="Wang J.Y."/>
            <person name="Lin Y.C."/>
            <person name="Xu Q."/>
            <person name="Chen L.J."/>
            <person name="Yoshida K."/>
            <person name="Fujiwara S."/>
            <person name="Wang Z.W."/>
            <person name="Zhang Y.Q."/>
            <person name="Mitsuda N."/>
            <person name="Wang M."/>
            <person name="Liu G.H."/>
            <person name="Pecoraro L."/>
            <person name="Huang H.X."/>
            <person name="Xiao X.J."/>
            <person name="Lin M."/>
            <person name="Wu X.Y."/>
            <person name="Wu W.L."/>
            <person name="Chen Y.Y."/>
            <person name="Chang S.B."/>
            <person name="Sakamoto S."/>
            <person name="Ohme-Takagi M."/>
            <person name="Yagi M."/>
            <person name="Zeng S.J."/>
            <person name="Shen C.Y."/>
            <person name="Yeh C.M."/>
            <person name="Luo Y.B."/>
            <person name="Tsai W.C."/>
            <person name="Van de Peer Y."/>
            <person name="Liu Z.J."/>
        </authorList>
    </citation>
    <scope>NUCLEOTIDE SEQUENCE [LARGE SCALE GENOMIC DNA]</scope>
    <source>
        <strain evidence="5">cv. Shenzhen</strain>
        <tissue evidence="4">Stem</tissue>
    </source>
</reference>
<dbReference type="AlphaFoldDB" id="A0A2H9ZU67"/>
<name>A0A2H9ZU67_9ASPA</name>
<dbReference type="Proteomes" id="UP000236161">
    <property type="component" value="Unassembled WGS sequence"/>
</dbReference>
<organism evidence="4 5">
    <name type="scientific">Apostasia shenzhenica</name>
    <dbReference type="NCBI Taxonomy" id="1088818"/>
    <lineage>
        <taxon>Eukaryota</taxon>
        <taxon>Viridiplantae</taxon>
        <taxon>Streptophyta</taxon>
        <taxon>Embryophyta</taxon>
        <taxon>Tracheophyta</taxon>
        <taxon>Spermatophyta</taxon>
        <taxon>Magnoliopsida</taxon>
        <taxon>Liliopsida</taxon>
        <taxon>Asparagales</taxon>
        <taxon>Orchidaceae</taxon>
        <taxon>Apostasioideae</taxon>
        <taxon>Apostasia</taxon>
    </lineage>
</organism>
<dbReference type="OrthoDB" id="2013942at2759"/>
<feature type="chain" id="PRO_5014112314" evidence="3">
    <location>
        <begin position="25"/>
        <end position="312"/>
    </location>
</feature>
<sequence>MAAGALLSLLIIASLLFLHPTATAGAAGQASNIGQLRRPRAGSRLILEDKPKKGDHCTPASNNVCPAGTPGRGGIELLSCCKNHCRDVLSDRNNCGGCGGACGFGQLCCNGRCTAVAYDVNNCGECGTVCRPGDRCEYGSCGYAKHSNIPSRSLLKSSSSPVSLPQQVLSFLPSLIPLLSLLRTSSSSPNDSVEVSGAPGDVAAASPVRVRRTVAVAVVVRSAAAVAGHLVLLQHAVAQKPATLGQQLPAVGLRLEAHVVAFIKEAVSLLAGRRRHNAAEVPCYVRRRHHGGHLVDAASGGRVGQSRGDRED</sequence>
<keyword evidence="5" id="KW-1185">Reference proteome</keyword>
<protein>
    <submittedName>
        <fullName evidence="4">Uncharacterized protein</fullName>
    </submittedName>
</protein>
<comment type="similarity">
    <text evidence="1">Belongs to the STIG1 family.</text>
</comment>
<accession>A0A2H9ZU67</accession>